<accession>K9E9N0</accession>
<dbReference type="STRING" id="883081.HMPREF9698_00576"/>
<dbReference type="AlphaFoldDB" id="K9E9N0"/>
<dbReference type="OrthoDB" id="9802667at2"/>
<comment type="similarity">
    <text evidence="2">Belongs to the KHG/KDPG aldolase family.</text>
</comment>
<dbReference type="RefSeq" id="WP_003777204.1">
    <property type="nucleotide sequence ID" value="NZ_JH992958.1"/>
</dbReference>
<dbReference type="eggNOG" id="COG0800">
    <property type="taxonomic scope" value="Bacteria"/>
</dbReference>
<comment type="pathway">
    <text evidence="1">Carbohydrate acid metabolism.</text>
</comment>
<keyword evidence="4" id="KW-0456">Lyase</keyword>
<dbReference type="PANTHER" id="PTHR30246:SF1">
    <property type="entry name" value="2-DEHYDRO-3-DEOXY-6-PHOSPHOGALACTONATE ALDOLASE-RELATED"/>
    <property type="match status" value="1"/>
</dbReference>
<dbReference type="Proteomes" id="UP000009875">
    <property type="component" value="Unassembled WGS sequence"/>
</dbReference>
<comment type="subunit">
    <text evidence="3">Homotrimer.</text>
</comment>
<comment type="caution">
    <text evidence="6">The sequence shown here is derived from an EMBL/GenBank/DDBJ whole genome shotgun (WGS) entry which is preliminary data.</text>
</comment>
<sequence>MKKMKVLKRLHDHYIFAVVRGKDQDHAVSISQAAFQAGIKNIEVTFTTPEADRAIASLVQANQDTDMLVGAGTVLDAQTASLAIQKGAQFVVSPHFDPAIAEVCNLYTTPYLPGCASVNEIVTALRAGVDVVKLFPGGLLGPKFIQDVHGPLPNVEMMPSGGVDLDNIEDWYKAGAWAVGVGSALTKNAQGQDDITINASRFVAKLKEVRGY</sequence>
<dbReference type="NCBIfam" id="NF005119">
    <property type="entry name" value="PRK06552.1"/>
    <property type="match status" value="1"/>
</dbReference>
<protein>
    <submittedName>
        <fullName evidence="6">2-dehydro-3-deoxyphosphogluconate aldolase/4-hydroxy-2-oxoglutarate aldolase</fullName>
    </submittedName>
</protein>
<dbReference type="InterPro" id="IPR013785">
    <property type="entry name" value="Aldolase_TIM"/>
</dbReference>
<dbReference type="PATRIC" id="fig|883081.3.peg.574"/>
<dbReference type="CDD" id="cd00452">
    <property type="entry name" value="KDPG_aldolase"/>
    <property type="match status" value="1"/>
</dbReference>
<dbReference type="SUPFAM" id="SSF51569">
    <property type="entry name" value="Aldolase"/>
    <property type="match status" value="1"/>
</dbReference>
<evidence type="ECO:0000313" key="7">
    <source>
        <dbReference type="Proteomes" id="UP000009875"/>
    </source>
</evidence>
<evidence type="ECO:0000256" key="2">
    <source>
        <dbReference type="ARBA" id="ARBA00006906"/>
    </source>
</evidence>
<dbReference type="InterPro" id="IPR000887">
    <property type="entry name" value="Aldlse_KDPG_KHG"/>
</dbReference>
<evidence type="ECO:0000256" key="3">
    <source>
        <dbReference type="ARBA" id="ARBA00011233"/>
    </source>
</evidence>
<gene>
    <name evidence="6" type="ORF">HMPREF9698_00576</name>
</gene>
<dbReference type="Gene3D" id="3.20.20.70">
    <property type="entry name" value="Aldolase class I"/>
    <property type="match status" value="1"/>
</dbReference>
<dbReference type="NCBIfam" id="TIGR01182">
    <property type="entry name" value="eda"/>
    <property type="match status" value="1"/>
</dbReference>
<keyword evidence="5" id="KW-0119">Carbohydrate metabolism</keyword>
<dbReference type="HOGENOM" id="CLU_077795_2_0_9"/>
<proteinExistence type="inferred from homology"/>
<reference evidence="6 7" key="1">
    <citation type="submission" date="2012-09" db="EMBL/GenBank/DDBJ databases">
        <title>The Genome Sequence of Alloiococcus otitis ATCC 51267.</title>
        <authorList>
            <consortium name="The Broad Institute Genome Sequencing Platform"/>
            <person name="Earl A."/>
            <person name="Ward D."/>
            <person name="Feldgarden M."/>
            <person name="Gevers D."/>
            <person name="Huys G."/>
            <person name="Walker B."/>
            <person name="Young S.K."/>
            <person name="Zeng Q."/>
            <person name="Gargeya S."/>
            <person name="Fitzgerald M."/>
            <person name="Haas B."/>
            <person name="Abouelleil A."/>
            <person name="Alvarado L."/>
            <person name="Arachchi H.M."/>
            <person name="Berlin A.M."/>
            <person name="Chapman S.B."/>
            <person name="Goldberg J."/>
            <person name="Griggs A."/>
            <person name="Gujja S."/>
            <person name="Hansen M."/>
            <person name="Howarth C."/>
            <person name="Imamovic A."/>
            <person name="Larimer J."/>
            <person name="McCowen C."/>
            <person name="Montmayeur A."/>
            <person name="Murphy C."/>
            <person name="Neiman D."/>
            <person name="Pearson M."/>
            <person name="Priest M."/>
            <person name="Roberts A."/>
            <person name="Saif S."/>
            <person name="Shea T."/>
            <person name="Sisk P."/>
            <person name="Sykes S."/>
            <person name="Wortman J."/>
            <person name="Nusbaum C."/>
            <person name="Birren B."/>
        </authorList>
    </citation>
    <scope>NUCLEOTIDE SEQUENCE [LARGE SCALE GENOMIC DNA]</scope>
    <source>
        <strain evidence="6 7">ATCC 51267</strain>
    </source>
</reference>
<evidence type="ECO:0000256" key="1">
    <source>
        <dbReference type="ARBA" id="ARBA00004761"/>
    </source>
</evidence>
<keyword evidence="7" id="KW-1185">Reference proteome</keyword>
<organism evidence="6 7">
    <name type="scientific">Alloiococcus otitis ATCC 51267</name>
    <dbReference type="NCBI Taxonomy" id="883081"/>
    <lineage>
        <taxon>Bacteria</taxon>
        <taxon>Bacillati</taxon>
        <taxon>Bacillota</taxon>
        <taxon>Bacilli</taxon>
        <taxon>Lactobacillales</taxon>
        <taxon>Carnobacteriaceae</taxon>
        <taxon>Alloiococcus</taxon>
    </lineage>
</organism>
<evidence type="ECO:0000256" key="4">
    <source>
        <dbReference type="ARBA" id="ARBA00023239"/>
    </source>
</evidence>
<name>K9E9N0_9LACT</name>
<dbReference type="EMBL" id="AGXA01000013">
    <property type="protein sequence ID" value="EKU93899.1"/>
    <property type="molecule type" value="Genomic_DNA"/>
</dbReference>
<dbReference type="GO" id="GO:0016829">
    <property type="term" value="F:lyase activity"/>
    <property type="evidence" value="ECO:0007669"/>
    <property type="project" value="UniProtKB-KW"/>
</dbReference>
<dbReference type="PANTHER" id="PTHR30246">
    <property type="entry name" value="2-KETO-3-DEOXY-6-PHOSPHOGLUCONATE ALDOLASE"/>
    <property type="match status" value="1"/>
</dbReference>
<evidence type="ECO:0000313" key="6">
    <source>
        <dbReference type="EMBL" id="EKU93899.1"/>
    </source>
</evidence>
<dbReference type="Pfam" id="PF01081">
    <property type="entry name" value="Aldolase"/>
    <property type="match status" value="1"/>
</dbReference>
<evidence type="ECO:0000256" key="5">
    <source>
        <dbReference type="ARBA" id="ARBA00023277"/>
    </source>
</evidence>